<accession>A0A4S3B8P7</accession>
<evidence type="ECO:0000256" key="7">
    <source>
        <dbReference type="ARBA" id="ARBA00022779"/>
    </source>
</evidence>
<evidence type="ECO:0000256" key="4">
    <source>
        <dbReference type="ARBA" id="ARBA00021898"/>
    </source>
</evidence>
<evidence type="ECO:0000256" key="1">
    <source>
        <dbReference type="ARBA" id="ARBA00004117"/>
    </source>
</evidence>
<dbReference type="PANTHER" id="PTHR30034:SF6">
    <property type="entry name" value="YOP PROTEINS TRANSLOCATION PROTEIN Q"/>
    <property type="match status" value="1"/>
</dbReference>
<gene>
    <name evidence="12" type="primary">fliM</name>
    <name evidence="12" type="ORF">ESZ54_06080</name>
</gene>
<dbReference type="SUPFAM" id="SSF103039">
    <property type="entry name" value="CheC-like"/>
    <property type="match status" value="1"/>
</dbReference>
<dbReference type="CDD" id="cd17908">
    <property type="entry name" value="FliM"/>
    <property type="match status" value="1"/>
</dbReference>
<dbReference type="Gene3D" id="2.30.330.10">
    <property type="entry name" value="SpoA-like"/>
    <property type="match status" value="1"/>
</dbReference>
<dbReference type="GO" id="GO:0003774">
    <property type="term" value="F:cytoskeletal motor activity"/>
    <property type="evidence" value="ECO:0007669"/>
    <property type="project" value="InterPro"/>
</dbReference>
<protein>
    <recommendedName>
        <fullName evidence="4 10">Flagellar motor switch protein FliM</fullName>
    </recommendedName>
</protein>
<dbReference type="Pfam" id="PF02154">
    <property type="entry name" value="FliM"/>
    <property type="match status" value="1"/>
</dbReference>
<dbReference type="PRINTS" id="PR00955">
    <property type="entry name" value="FLGMOTORFLIM"/>
</dbReference>
<dbReference type="GO" id="GO:0050918">
    <property type="term" value="P:positive chemotaxis"/>
    <property type="evidence" value="ECO:0007669"/>
    <property type="project" value="TreeGrafter"/>
</dbReference>
<keyword evidence="8" id="KW-0472">Membrane</keyword>
<dbReference type="Proteomes" id="UP000310506">
    <property type="component" value="Unassembled WGS sequence"/>
</dbReference>
<comment type="caution">
    <text evidence="12">The sequence shown here is derived from an EMBL/GenBank/DDBJ whole genome shotgun (WGS) entry which is preliminary data.</text>
</comment>
<comment type="subcellular location">
    <subcellularLocation>
        <location evidence="1">Bacterial flagellum basal body</location>
    </subcellularLocation>
    <subcellularLocation>
        <location evidence="2">Cell membrane</location>
        <topology evidence="2">Peripheral membrane protein</topology>
    </subcellularLocation>
</comment>
<dbReference type="GO" id="GO:0071978">
    <property type="term" value="P:bacterial-type flagellum-dependent swarming motility"/>
    <property type="evidence" value="ECO:0007669"/>
    <property type="project" value="TreeGrafter"/>
</dbReference>
<keyword evidence="6" id="KW-0145">Chemotaxis</keyword>
<name>A0A4S3B8P7_9ENTE</name>
<dbReference type="PIRSF" id="PIRSF002888">
    <property type="entry name" value="FliM"/>
    <property type="match status" value="1"/>
</dbReference>
<evidence type="ECO:0000256" key="6">
    <source>
        <dbReference type="ARBA" id="ARBA00022500"/>
    </source>
</evidence>
<dbReference type="EMBL" id="SDGV01000014">
    <property type="protein sequence ID" value="THB61315.1"/>
    <property type="molecule type" value="Genomic_DNA"/>
</dbReference>
<dbReference type="RefSeq" id="WP_136136778.1">
    <property type="nucleotide sequence ID" value="NZ_SDGV01000014.1"/>
</dbReference>
<feature type="domain" description="Flagellar motor switch protein FliN-like C-terminal" evidence="11">
    <location>
        <begin position="259"/>
        <end position="329"/>
    </location>
</feature>
<evidence type="ECO:0000256" key="5">
    <source>
        <dbReference type="ARBA" id="ARBA00022475"/>
    </source>
</evidence>
<organism evidence="12 13">
    <name type="scientific">Vagococcus silagei</name>
    <dbReference type="NCBI Taxonomy" id="2508885"/>
    <lineage>
        <taxon>Bacteria</taxon>
        <taxon>Bacillati</taxon>
        <taxon>Bacillota</taxon>
        <taxon>Bacilli</taxon>
        <taxon>Lactobacillales</taxon>
        <taxon>Enterococcaceae</taxon>
        <taxon>Vagococcus</taxon>
    </lineage>
</organism>
<dbReference type="InterPro" id="IPR028976">
    <property type="entry name" value="CheC-like_sf"/>
</dbReference>
<comment type="similarity">
    <text evidence="3">Belongs to the FliM family.</text>
</comment>
<evidence type="ECO:0000256" key="2">
    <source>
        <dbReference type="ARBA" id="ARBA00004202"/>
    </source>
</evidence>
<dbReference type="Pfam" id="PF01052">
    <property type="entry name" value="FliMN_C"/>
    <property type="match status" value="1"/>
</dbReference>
<keyword evidence="13" id="KW-1185">Reference proteome</keyword>
<dbReference type="SUPFAM" id="SSF101801">
    <property type="entry name" value="Surface presentation of antigens (SPOA)"/>
    <property type="match status" value="1"/>
</dbReference>
<dbReference type="InterPro" id="IPR036429">
    <property type="entry name" value="SpoA-like_sf"/>
</dbReference>
<proteinExistence type="inferred from homology"/>
<dbReference type="OrthoDB" id="9806941at2"/>
<dbReference type="Gene3D" id="3.40.1550.10">
    <property type="entry name" value="CheC-like"/>
    <property type="match status" value="1"/>
</dbReference>
<evidence type="ECO:0000313" key="12">
    <source>
        <dbReference type="EMBL" id="THB61315.1"/>
    </source>
</evidence>
<evidence type="ECO:0000256" key="10">
    <source>
        <dbReference type="NCBIfam" id="TIGR01397"/>
    </source>
</evidence>
<evidence type="ECO:0000259" key="11">
    <source>
        <dbReference type="Pfam" id="PF01052"/>
    </source>
</evidence>
<keyword evidence="5" id="KW-1003">Cell membrane</keyword>
<evidence type="ECO:0000256" key="8">
    <source>
        <dbReference type="ARBA" id="ARBA00023136"/>
    </source>
</evidence>
<keyword evidence="12" id="KW-0282">Flagellum</keyword>
<keyword evidence="12" id="KW-0966">Cell projection</keyword>
<evidence type="ECO:0000256" key="3">
    <source>
        <dbReference type="ARBA" id="ARBA00011049"/>
    </source>
</evidence>
<dbReference type="GO" id="GO:0005886">
    <property type="term" value="C:plasma membrane"/>
    <property type="evidence" value="ECO:0007669"/>
    <property type="project" value="UniProtKB-SubCell"/>
</dbReference>
<keyword evidence="7" id="KW-0283">Flagellar rotation</keyword>
<keyword evidence="12" id="KW-0969">Cilium</keyword>
<dbReference type="GO" id="GO:0009425">
    <property type="term" value="C:bacterial-type flagellum basal body"/>
    <property type="evidence" value="ECO:0007669"/>
    <property type="project" value="UniProtKB-SubCell"/>
</dbReference>
<sequence length="334" mass="38076">MKQVLSQQEIDTLLSAMNSGDIDEIVLEENESEEKVKLYDFKRPTKLSKEYINTLHMIFEDFSKYASNQLTTQLRTNVGVKLAAIEQVSYDEFIHSIPKFTLLGVFHSAPLNGIQMIEMNPQFSMLIVELLCGSTEQVIARAQEQDSDKKTFTDIELAILEEVVKTLVGAFESSWKDIENLECHLDSLDTNPQLLQNMSPNEPVVLVTFRTTIFKKSTFINLCVPYVFFEGIMDKLSIRNWFDSDKGFSRKDNEHLKKNIETANLAVEASLGKTTMTLYDFANLEEGDVVALDQKISDPLKLYIENQYFGLVRPGKNNEKLAVEILEFIEGDVE</sequence>
<dbReference type="AlphaFoldDB" id="A0A4S3B8P7"/>
<evidence type="ECO:0000313" key="13">
    <source>
        <dbReference type="Proteomes" id="UP000310506"/>
    </source>
</evidence>
<dbReference type="InterPro" id="IPR001689">
    <property type="entry name" value="Flag_FliM"/>
</dbReference>
<keyword evidence="9" id="KW-0975">Bacterial flagellum</keyword>
<evidence type="ECO:0000256" key="9">
    <source>
        <dbReference type="ARBA" id="ARBA00023143"/>
    </source>
</evidence>
<reference evidence="12 13" key="1">
    <citation type="submission" date="2019-01" db="EMBL/GenBank/DDBJ databases">
        <title>Vagococcus silagei sp. nov. isolated from brewer's grain.</title>
        <authorList>
            <person name="Guu J.-R."/>
        </authorList>
    </citation>
    <scope>NUCLEOTIDE SEQUENCE [LARGE SCALE GENOMIC DNA]</scope>
    <source>
        <strain evidence="12 13">2B-2</strain>
    </source>
</reference>
<dbReference type="InterPro" id="IPR001543">
    <property type="entry name" value="FliN-like_C"/>
</dbReference>
<dbReference type="NCBIfam" id="TIGR01397">
    <property type="entry name" value="fliM_switch"/>
    <property type="match status" value="1"/>
</dbReference>
<dbReference type="PANTHER" id="PTHR30034">
    <property type="entry name" value="FLAGELLAR MOTOR SWITCH PROTEIN FLIM"/>
    <property type="match status" value="1"/>
</dbReference>